<gene>
    <name evidence="4" type="ORF">BEMITA_LOCUS7678</name>
</gene>
<evidence type="ECO:0000256" key="2">
    <source>
        <dbReference type="ARBA" id="ARBA00022703"/>
    </source>
</evidence>
<keyword evidence="2" id="KW-0053">Apoptosis</keyword>
<name>A0A9P0AB56_BEMTA</name>
<dbReference type="Pfam" id="PF05918">
    <property type="entry name" value="API5"/>
    <property type="match status" value="1"/>
</dbReference>
<dbReference type="Gene3D" id="1.25.10.10">
    <property type="entry name" value="Leucine-rich Repeat Variant"/>
    <property type="match status" value="1"/>
</dbReference>
<feature type="compositionally biased region" description="Polar residues" evidence="3">
    <location>
        <begin position="490"/>
        <end position="505"/>
    </location>
</feature>
<keyword evidence="5" id="KW-1185">Reference proteome</keyword>
<evidence type="ECO:0000313" key="5">
    <source>
        <dbReference type="Proteomes" id="UP001152759"/>
    </source>
</evidence>
<feature type="region of interest" description="Disordered" evidence="3">
    <location>
        <begin position="444"/>
        <end position="466"/>
    </location>
</feature>
<dbReference type="EMBL" id="OU963865">
    <property type="protein sequence ID" value="CAH0388790.1"/>
    <property type="molecule type" value="Genomic_DNA"/>
</dbReference>
<feature type="compositionally biased region" description="Basic residues" evidence="3">
    <location>
        <begin position="507"/>
        <end position="517"/>
    </location>
</feature>
<dbReference type="InterPro" id="IPR008383">
    <property type="entry name" value="API5"/>
</dbReference>
<dbReference type="KEGG" id="btab:109036946"/>
<reference evidence="4" key="1">
    <citation type="submission" date="2021-12" db="EMBL/GenBank/DDBJ databases">
        <authorList>
            <person name="King R."/>
        </authorList>
    </citation>
    <scope>NUCLEOTIDE SEQUENCE</scope>
</reference>
<dbReference type="PANTHER" id="PTHR12758">
    <property type="entry name" value="APOPTOSIS INHIBITOR 5-RELATED"/>
    <property type="match status" value="1"/>
</dbReference>
<evidence type="ECO:0000256" key="1">
    <source>
        <dbReference type="ARBA" id="ARBA00009515"/>
    </source>
</evidence>
<dbReference type="AlphaFoldDB" id="A0A9P0AB56"/>
<dbReference type="Proteomes" id="UP001152759">
    <property type="component" value="Chromosome 4"/>
</dbReference>
<dbReference type="GO" id="GO:0006915">
    <property type="term" value="P:apoptotic process"/>
    <property type="evidence" value="ECO:0007669"/>
    <property type="project" value="UniProtKB-KW"/>
</dbReference>
<feature type="compositionally biased region" description="Low complexity" evidence="3">
    <location>
        <begin position="444"/>
        <end position="459"/>
    </location>
</feature>
<evidence type="ECO:0008006" key="6">
    <source>
        <dbReference type="Google" id="ProtNLM"/>
    </source>
</evidence>
<feature type="region of interest" description="Disordered" evidence="3">
    <location>
        <begin position="480"/>
        <end position="543"/>
    </location>
</feature>
<proteinExistence type="inferred from homology"/>
<dbReference type="PANTHER" id="PTHR12758:SF19">
    <property type="entry name" value="APOPTOSIS INHIBITOR 5"/>
    <property type="match status" value="1"/>
</dbReference>
<dbReference type="InterPro" id="IPR011989">
    <property type="entry name" value="ARM-like"/>
</dbReference>
<dbReference type="GO" id="GO:0005634">
    <property type="term" value="C:nucleus"/>
    <property type="evidence" value="ECO:0007669"/>
    <property type="project" value="TreeGrafter"/>
</dbReference>
<dbReference type="SUPFAM" id="SSF48371">
    <property type="entry name" value="ARM repeat"/>
    <property type="match status" value="1"/>
</dbReference>
<dbReference type="GO" id="GO:0003723">
    <property type="term" value="F:RNA binding"/>
    <property type="evidence" value="ECO:0007669"/>
    <property type="project" value="TreeGrafter"/>
</dbReference>
<dbReference type="InterPro" id="IPR016024">
    <property type="entry name" value="ARM-type_fold"/>
</dbReference>
<accession>A0A9P0AB56</accession>
<sequence length="543" mass="61112">MSTDSIEKLYKNFGVLADAKDKIGEHEAEYLEILTAVKGTSNEKRLASQFIARFFKHFPNLVDQALEAQFDLCEDEDISIRKQAIKDLPSLCKDNKEQVPKIADILAQLLQAEDPTERSVVQSSFMTLFKVDAKSAVTGLFNQILTGDDTVREQCIKFLYSKAKTLGADFIPKEIEDELIALCKKVLQDCTADEFVMLMELLGGTKLGKTVSGHKEIIDIISEQAEIGDENFNPQDEEQVDKLVHSIRHALPYFSSQLNSSRFVEYMCNHVLPQLDKISPSKEGPDSKLELLKLFAELCTHSPTLPNIETNLEKVFAALTNFMPLPPVEEETISEPKIEFSHVECLIYAFHRLSRQSQDFLTKDAERMRNFKIRLQYLARGTQGYLKKLKESVEGKSSEDLKSEECKIKVLALKTTNNINTIIKDLFHVPPSFKTNVNLSWRPTVSTTKSSAATTNGTAVKRHKPITFDSSPSAKLAKTDAKVYTPPSGKFSNTVSSYSPAQSNFRSGRRPRGRAPVRRGSSSGNSFRLRPSRGRLPSKNWRY</sequence>
<dbReference type="GO" id="GO:0043066">
    <property type="term" value="P:negative regulation of apoptotic process"/>
    <property type="evidence" value="ECO:0007669"/>
    <property type="project" value="TreeGrafter"/>
</dbReference>
<evidence type="ECO:0000256" key="3">
    <source>
        <dbReference type="SAM" id="MobiDB-lite"/>
    </source>
</evidence>
<comment type="similarity">
    <text evidence="1">Belongs to the API5 family.</text>
</comment>
<protein>
    <recommendedName>
        <fullName evidence="6">Apoptosis inhibitor 5</fullName>
    </recommendedName>
</protein>
<organism evidence="4 5">
    <name type="scientific">Bemisia tabaci</name>
    <name type="common">Sweetpotato whitefly</name>
    <name type="synonym">Aleurodes tabaci</name>
    <dbReference type="NCBI Taxonomy" id="7038"/>
    <lineage>
        <taxon>Eukaryota</taxon>
        <taxon>Metazoa</taxon>
        <taxon>Ecdysozoa</taxon>
        <taxon>Arthropoda</taxon>
        <taxon>Hexapoda</taxon>
        <taxon>Insecta</taxon>
        <taxon>Pterygota</taxon>
        <taxon>Neoptera</taxon>
        <taxon>Paraneoptera</taxon>
        <taxon>Hemiptera</taxon>
        <taxon>Sternorrhyncha</taxon>
        <taxon>Aleyrodoidea</taxon>
        <taxon>Aleyrodidae</taxon>
        <taxon>Aleyrodinae</taxon>
        <taxon>Bemisia</taxon>
    </lineage>
</organism>
<evidence type="ECO:0000313" key="4">
    <source>
        <dbReference type="EMBL" id="CAH0388790.1"/>
    </source>
</evidence>